<name>A0A7T8GMP4_CALRO</name>
<sequence length="413" mass="44901">MKNGVIQSWGLVEFQRSRDAEETLRTMDGHEILPAPRSAFNTAFQGFTLYTSTCPSKALLEETPSTKVYDQLESLSKQNPWFVQSLQNIMAMNNNNNNSNGGSCGGGGSSSEAFIKDAKPSMSAKGDPAQAALVLLLASYVIKGKESSNKSTSDSTACLLQGVIKKLEAGSLRQISLKLSSLPPAITRAIHPFFFFFAMRPLTAANQGSYSDRSPPSGKGPQQSTPPHSTMVRGTAKNPVLISKSLLHQPANKPPSYSGSPAYSSSPSALNAVYPQLPAYRPSTGNPPATTQHPHLFNSFYPGLWPSQMSFPLIPTPAAHHWSLPLLNTTLEGTPYLTGALAYPQPQPTAAPAVAKRKIESTAHHHHLYGNALSKKVKLNEGELPHHRRRPPIDSFKIVQRENDRARINRRAF</sequence>
<gene>
    <name evidence="2" type="ORF">FKW44_024387</name>
</gene>
<evidence type="ECO:0000256" key="1">
    <source>
        <dbReference type="SAM" id="MobiDB-lite"/>
    </source>
</evidence>
<dbReference type="EMBL" id="CP045908">
    <property type="protein sequence ID" value="QQP33122.1"/>
    <property type="molecule type" value="Genomic_DNA"/>
</dbReference>
<dbReference type="AlphaFoldDB" id="A0A7T8GMP4"/>
<reference evidence="3" key="1">
    <citation type="submission" date="2021-01" db="EMBL/GenBank/DDBJ databases">
        <title>Caligus Genome Assembly.</title>
        <authorList>
            <person name="Gallardo-Escarate C."/>
        </authorList>
    </citation>
    <scope>NUCLEOTIDE SEQUENCE [LARGE SCALE GENOMIC DNA]</scope>
</reference>
<feature type="region of interest" description="Disordered" evidence="1">
    <location>
        <begin position="207"/>
        <end position="233"/>
    </location>
</feature>
<organism evidence="2 3">
    <name type="scientific">Caligus rogercresseyi</name>
    <name type="common">Sea louse</name>
    <dbReference type="NCBI Taxonomy" id="217165"/>
    <lineage>
        <taxon>Eukaryota</taxon>
        <taxon>Metazoa</taxon>
        <taxon>Ecdysozoa</taxon>
        <taxon>Arthropoda</taxon>
        <taxon>Crustacea</taxon>
        <taxon>Multicrustacea</taxon>
        <taxon>Hexanauplia</taxon>
        <taxon>Copepoda</taxon>
        <taxon>Siphonostomatoida</taxon>
        <taxon>Caligidae</taxon>
        <taxon>Caligus</taxon>
    </lineage>
</organism>
<protein>
    <submittedName>
        <fullName evidence="2">Uncharacterized protein</fullName>
    </submittedName>
</protein>
<proteinExistence type="predicted"/>
<evidence type="ECO:0000313" key="2">
    <source>
        <dbReference type="EMBL" id="QQP33122.1"/>
    </source>
</evidence>
<keyword evidence="3" id="KW-1185">Reference proteome</keyword>
<accession>A0A7T8GMP4</accession>
<feature type="compositionally biased region" description="Polar residues" evidence="1">
    <location>
        <begin position="207"/>
        <end position="228"/>
    </location>
</feature>
<dbReference type="Proteomes" id="UP000595437">
    <property type="component" value="Chromosome 19"/>
</dbReference>
<evidence type="ECO:0000313" key="3">
    <source>
        <dbReference type="Proteomes" id="UP000595437"/>
    </source>
</evidence>